<dbReference type="PANTHER" id="PTHR34706">
    <property type="entry name" value="SLR1338 PROTEIN"/>
    <property type="match status" value="1"/>
</dbReference>
<dbReference type="EMBL" id="JAOPGA020000139">
    <property type="protein sequence ID" value="KAL0477080.1"/>
    <property type="molecule type" value="Genomic_DNA"/>
</dbReference>
<reference evidence="1 2" key="1">
    <citation type="submission" date="2024-03" db="EMBL/GenBank/DDBJ databases">
        <title>The Acrasis kona genome and developmental transcriptomes reveal deep origins of eukaryotic multicellular pathways.</title>
        <authorList>
            <person name="Sheikh S."/>
            <person name="Fu C.-J."/>
            <person name="Brown M.W."/>
            <person name="Baldauf S.L."/>
        </authorList>
    </citation>
    <scope>NUCLEOTIDE SEQUENCE [LARGE SCALE GENOMIC DNA]</scope>
    <source>
        <strain evidence="1 2">ATCC MYA-3509</strain>
    </source>
</reference>
<gene>
    <name evidence="1" type="ORF">AKO1_006034</name>
</gene>
<dbReference type="AlphaFoldDB" id="A0AAW2YIF9"/>
<dbReference type="Proteomes" id="UP001431209">
    <property type="component" value="Unassembled WGS sequence"/>
</dbReference>
<dbReference type="PANTHER" id="PTHR34706:SF2">
    <property type="entry name" value="RFEF"/>
    <property type="match status" value="1"/>
</dbReference>
<feature type="non-terminal residue" evidence="1">
    <location>
        <position position="108"/>
    </location>
</feature>
<evidence type="ECO:0000313" key="1">
    <source>
        <dbReference type="EMBL" id="KAL0477080.1"/>
    </source>
</evidence>
<organism evidence="1 2">
    <name type="scientific">Acrasis kona</name>
    <dbReference type="NCBI Taxonomy" id="1008807"/>
    <lineage>
        <taxon>Eukaryota</taxon>
        <taxon>Discoba</taxon>
        <taxon>Heterolobosea</taxon>
        <taxon>Tetramitia</taxon>
        <taxon>Eutetramitia</taxon>
        <taxon>Acrasidae</taxon>
        <taxon>Acrasis</taxon>
    </lineage>
</organism>
<sequence length="108" mass="12023">MCVIITDGEPSGEPADRLRQVIQNTKQRISQTYGPGAFAVQIAQVGKDQKAQHFLGQLDNDPIVGGMIDCTSYYEFEAEEFKKKGVILSPELWLLKLCVGAIDRSYDE</sequence>
<comment type="caution">
    <text evidence="1">The sequence shown here is derived from an EMBL/GenBank/DDBJ whole genome shotgun (WGS) entry which is preliminary data.</text>
</comment>
<keyword evidence="2" id="KW-1185">Reference proteome</keyword>
<evidence type="ECO:0008006" key="3">
    <source>
        <dbReference type="Google" id="ProtNLM"/>
    </source>
</evidence>
<accession>A0AAW2YIF9</accession>
<name>A0AAW2YIF9_9EUKA</name>
<protein>
    <recommendedName>
        <fullName evidence="3">VWFA domain-containing protein</fullName>
    </recommendedName>
</protein>
<evidence type="ECO:0000313" key="2">
    <source>
        <dbReference type="Proteomes" id="UP001431209"/>
    </source>
</evidence>
<proteinExistence type="predicted"/>